<evidence type="ECO:0000256" key="1">
    <source>
        <dbReference type="ARBA" id="ARBA00001946"/>
    </source>
</evidence>
<dbReference type="Gene3D" id="3.30.390.10">
    <property type="entry name" value="Enolase-like, N-terminal domain"/>
    <property type="match status" value="1"/>
</dbReference>
<comment type="caution">
    <text evidence="13">The sequence shown here is derived from an EMBL/GenBank/DDBJ whole genome shotgun (WGS) entry which is preliminary data.</text>
</comment>
<dbReference type="FunFam" id="3.30.390.10:FF:000001">
    <property type="entry name" value="Enolase"/>
    <property type="match status" value="1"/>
</dbReference>
<evidence type="ECO:0000313" key="14">
    <source>
        <dbReference type="Proteomes" id="UP000438429"/>
    </source>
</evidence>
<dbReference type="PANTHER" id="PTHR11902">
    <property type="entry name" value="ENOLASE"/>
    <property type="match status" value="1"/>
</dbReference>
<dbReference type="GO" id="GO:0004634">
    <property type="term" value="F:phosphopyruvate hydratase activity"/>
    <property type="evidence" value="ECO:0007669"/>
    <property type="project" value="UniProtKB-EC"/>
</dbReference>
<evidence type="ECO:0000256" key="10">
    <source>
        <dbReference type="SAM" id="MobiDB-lite"/>
    </source>
</evidence>
<evidence type="ECO:0000256" key="7">
    <source>
        <dbReference type="ARBA" id="ARBA00023152"/>
    </source>
</evidence>
<feature type="compositionally biased region" description="Low complexity" evidence="10">
    <location>
        <begin position="453"/>
        <end position="470"/>
    </location>
</feature>
<dbReference type="UniPathway" id="UPA00109">
    <property type="reaction ID" value="UER00187"/>
</dbReference>
<reference evidence="13 14" key="1">
    <citation type="submission" date="2019-06" db="EMBL/GenBank/DDBJ databases">
        <title>Draft genomes of female and male turbot (Scophthalmus maximus).</title>
        <authorList>
            <person name="Xu H."/>
            <person name="Xu X.-W."/>
            <person name="Shao C."/>
            <person name="Chen S."/>
        </authorList>
    </citation>
    <scope>NUCLEOTIDE SEQUENCE [LARGE SCALE GENOMIC DNA]</scope>
    <source>
        <strain evidence="13">Ysfricsl-2016a</strain>
        <tissue evidence="13">Blood</tissue>
    </source>
</reference>
<organism evidence="13 14">
    <name type="scientific">Scophthalmus maximus</name>
    <name type="common">Turbot</name>
    <name type="synonym">Psetta maxima</name>
    <dbReference type="NCBI Taxonomy" id="52904"/>
    <lineage>
        <taxon>Eukaryota</taxon>
        <taxon>Metazoa</taxon>
        <taxon>Chordata</taxon>
        <taxon>Craniata</taxon>
        <taxon>Vertebrata</taxon>
        <taxon>Euteleostomi</taxon>
        <taxon>Actinopterygii</taxon>
        <taxon>Neopterygii</taxon>
        <taxon>Teleostei</taxon>
        <taxon>Neoteleostei</taxon>
        <taxon>Acanthomorphata</taxon>
        <taxon>Carangaria</taxon>
        <taxon>Pleuronectiformes</taxon>
        <taxon>Pleuronectoidei</taxon>
        <taxon>Scophthalmidae</taxon>
        <taxon>Scophthalmus</taxon>
    </lineage>
</organism>
<dbReference type="GO" id="GO:0000287">
    <property type="term" value="F:magnesium ion binding"/>
    <property type="evidence" value="ECO:0007669"/>
    <property type="project" value="InterPro"/>
</dbReference>
<evidence type="ECO:0000256" key="4">
    <source>
        <dbReference type="ARBA" id="ARBA00011473"/>
    </source>
</evidence>
<dbReference type="HAMAP" id="MF_00318">
    <property type="entry name" value="Enolase"/>
    <property type="match status" value="1"/>
</dbReference>
<feature type="domain" description="Enolase N-terminal" evidence="12">
    <location>
        <begin position="19"/>
        <end position="150"/>
    </location>
</feature>
<dbReference type="AlphaFoldDB" id="A0A6A4SSM3"/>
<comment type="subunit">
    <text evidence="4">Dimer.</text>
</comment>
<dbReference type="InterPro" id="IPR020809">
    <property type="entry name" value="Enolase_CS"/>
</dbReference>
<dbReference type="SUPFAM" id="SSF51604">
    <property type="entry name" value="Enolase C-terminal domain-like"/>
    <property type="match status" value="1"/>
</dbReference>
<comment type="pathway">
    <text evidence="2">Carbohydrate degradation; glycolysis; pyruvate from D-glyceraldehyde 3-phosphate: step 4/5.</text>
</comment>
<evidence type="ECO:0000259" key="12">
    <source>
        <dbReference type="SMART" id="SM01193"/>
    </source>
</evidence>
<evidence type="ECO:0000256" key="9">
    <source>
        <dbReference type="ARBA" id="ARBA00031125"/>
    </source>
</evidence>
<dbReference type="GO" id="GO:0006096">
    <property type="term" value="P:glycolytic process"/>
    <property type="evidence" value="ECO:0007669"/>
    <property type="project" value="UniProtKB-UniPathway"/>
</dbReference>
<dbReference type="InterPro" id="IPR036849">
    <property type="entry name" value="Enolase-like_C_sf"/>
</dbReference>
<feature type="region of interest" description="Disordered" evidence="10">
    <location>
        <begin position="426"/>
        <end position="478"/>
    </location>
</feature>
<dbReference type="InterPro" id="IPR020810">
    <property type="entry name" value="Enolase_C"/>
</dbReference>
<evidence type="ECO:0000259" key="11">
    <source>
        <dbReference type="SMART" id="SM01192"/>
    </source>
</evidence>
<dbReference type="GO" id="GO:0000015">
    <property type="term" value="C:phosphopyruvate hydratase complex"/>
    <property type="evidence" value="ECO:0007669"/>
    <property type="project" value="InterPro"/>
</dbReference>
<dbReference type="SMART" id="SM01192">
    <property type="entry name" value="Enolase_C"/>
    <property type="match status" value="1"/>
</dbReference>
<sequence>METKPLTFRVTVKSCNMSIVKIHAREIFDSRGNPTVEVDLYTDKGLFRAAVPSGASTGIYEALELRDNDKSRYLGKGVSKAVEHINSAIAPALVDQDVSVVEQEKIDQMMIDLDGTENKSKFGANAILGVSLAVCKAGAAEKGVPLYRHIADLAGNAEVILPVPAFNVINGGSHAGNKLAMQEFMILPIGASTFKEAMRIGAEVYHNLKNVIKKKYGQDATNVGDEGGFAPNILANQEALELVKEAIAKAGYTDEVVIGMDVAASEFHREGKYDLDFKSPDDPSRYITPDELADLYKSFVKDYPVVSIEDPFDQDDWTAWTNFTESTDIQVVGDDLTVTNPSRISKAVEENACNCLLLKVNQIGTVTESMRACKMAQESGWGVMVSHRSGETEDTFIADLVVGLCTGQIKTGAPCRSERLAKYNQILSTRRHRRPHTTTTPSAEHSDTNTAVSSESWTPRRSRSSPAAEAADPRHMLSNVHRDNLEGFSCGC</sequence>
<dbReference type="SMART" id="SM01193">
    <property type="entry name" value="Enolase_N"/>
    <property type="match status" value="1"/>
</dbReference>
<dbReference type="CDD" id="cd03313">
    <property type="entry name" value="enolase"/>
    <property type="match status" value="1"/>
</dbReference>
<name>A0A6A4SSM3_SCOMX</name>
<evidence type="ECO:0000256" key="2">
    <source>
        <dbReference type="ARBA" id="ARBA00005031"/>
    </source>
</evidence>
<protein>
    <recommendedName>
        <fullName evidence="5">phosphopyruvate hydratase</fullName>
        <ecNumber evidence="5">4.2.1.11</ecNumber>
    </recommendedName>
    <alternativeName>
        <fullName evidence="9">2-phospho-D-glycerate hydro-lyase</fullName>
    </alternativeName>
</protein>
<comment type="cofactor">
    <cofactor evidence="1">
        <name>Mg(2+)</name>
        <dbReference type="ChEBI" id="CHEBI:18420"/>
    </cofactor>
</comment>
<dbReference type="PANTHER" id="PTHR11902:SF55">
    <property type="entry name" value="ALPHA-ENOLASE"/>
    <property type="match status" value="1"/>
</dbReference>
<dbReference type="InterPro" id="IPR029017">
    <property type="entry name" value="Enolase-like_N"/>
</dbReference>
<proteinExistence type="inferred from homology"/>
<dbReference type="InterPro" id="IPR020811">
    <property type="entry name" value="Enolase_N"/>
</dbReference>
<dbReference type="Pfam" id="PF03952">
    <property type="entry name" value="Enolase_N"/>
    <property type="match status" value="1"/>
</dbReference>
<keyword evidence="8" id="KW-0456">Lyase</keyword>
<dbReference type="FunFam" id="3.20.20.120:FF:000002">
    <property type="entry name" value="Enolase 1"/>
    <property type="match status" value="1"/>
</dbReference>
<evidence type="ECO:0000256" key="5">
    <source>
        <dbReference type="ARBA" id="ARBA00012058"/>
    </source>
</evidence>
<evidence type="ECO:0000256" key="8">
    <source>
        <dbReference type="ARBA" id="ARBA00023239"/>
    </source>
</evidence>
<evidence type="ECO:0000313" key="13">
    <source>
        <dbReference type="EMBL" id="KAF0034870.1"/>
    </source>
</evidence>
<dbReference type="SFLD" id="SFLDF00002">
    <property type="entry name" value="enolase"/>
    <property type="match status" value="1"/>
</dbReference>
<dbReference type="SFLD" id="SFLDG00178">
    <property type="entry name" value="enolase"/>
    <property type="match status" value="1"/>
</dbReference>
<dbReference type="SFLD" id="SFLDS00001">
    <property type="entry name" value="Enolase"/>
    <property type="match status" value="1"/>
</dbReference>
<comment type="similarity">
    <text evidence="3">Belongs to the enolase family.</text>
</comment>
<dbReference type="Proteomes" id="UP000438429">
    <property type="component" value="Unassembled WGS sequence"/>
</dbReference>
<gene>
    <name evidence="13" type="ORF">F2P81_012628</name>
</gene>
<dbReference type="InterPro" id="IPR000941">
    <property type="entry name" value="Enolase"/>
</dbReference>
<dbReference type="PRINTS" id="PR00148">
    <property type="entry name" value="ENOLASE"/>
</dbReference>
<dbReference type="NCBIfam" id="TIGR01060">
    <property type="entry name" value="eno"/>
    <property type="match status" value="1"/>
</dbReference>
<feature type="domain" description="Enolase C-terminal TIM barrel" evidence="11">
    <location>
        <begin position="158"/>
        <end position="434"/>
    </location>
</feature>
<dbReference type="Pfam" id="PF00113">
    <property type="entry name" value="Enolase_C"/>
    <property type="match status" value="1"/>
</dbReference>
<dbReference type="PROSITE" id="PS00164">
    <property type="entry name" value="ENOLASE"/>
    <property type="match status" value="1"/>
</dbReference>
<dbReference type="SUPFAM" id="SSF54826">
    <property type="entry name" value="Enolase N-terminal domain-like"/>
    <property type="match status" value="1"/>
</dbReference>
<evidence type="ECO:0000256" key="6">
    <source>
        <dbReference type="ARBA" id="ARBA00022842"/>
    </source>
</evidence>
<keyword evidence="7" id="KW-0324">Glycolysis</keyword>
<keyword evidence="6" id="KW-0460">Magnesium</keyword>
<dbReference type="Gene3D" id="3.20.20.120">
    <property type="entry name" value="Enolase-like C-terminal domain"/>
    <property type="match status" value="1"/>
</dbReference>
<accession>A0A6A4SSM3</accession>
<evidence type="ECO:0000256" key="3">
    <source>
        <dbReference type="ARBA" id="ARBA00009604"/>
    </source>
</evidence>
<dbReference type="EC" id="4.2.1.11" evidence="5"/>
<dbReference type="EMBL" id="VEVO01000011">
    <property type="protein sequence ID" value="KAF0034870.1"/>
    <property type="molecule type" value="Genomic_DNA"/>
</dbReference>